<keyword evidence="4" id="KW-0808">Transferase</keyword>
<keyword evidence="6" id="KW-0735">Signal-anchor</keyword>
<dbReference type="GeneID" id="36396457"/>
<keyword evidence="5" id="KW-0812">Transmembrane</keyword>
<sequence length="370" mass="42701">MLNLGVSLIRELRCLGNQELIEVYYCGIRELSNKSIDLLFRLDNRLELVDVCSDYLARKVITANMAKKFQSWWIKPLAIYHTDVRHVLLLDADNVIFRDPAIVRSLDGYVRTGTTFFYDRVIPGKRFLTGNDSGEIYLHKLLHEFNYARFNVSDGYAPSQHMVDSFAFNGLTIHEMDSSMVLIDKARAGKAVMDILFWFITKERFRFKLSWGDKETFWLAFELARIPYFFSPWGISAVNSVPNEDIKKHPKTLCSGMLQYMPTSDPGTVTADVLYVNSKSLIDPYPQGFNPKRKVKPNNMFNMFPTHMTPRQGRKKSKNAKKKYTSECLVDMGSTPLPDYFAPRLLRRRLHFFGLSMGVLGSLEQCETYT</sequence>
<comment type="similarity">
    <text evidence="2">Belongs to the MNN1/MNT family.</text>
</comment>
<keyword evidence="7" id="KW-1133">Transmembrane helix</keyword>
<evidence type="ECO:0000256" key="6">
    <source>
        <dbReference type="ARBA" id="ARBA00022968"/>
    </source>
</evidence>
<dbReference type="AlphaFoldDB" id="A0A0P1ASR7"/>
<dbReference type="PANTHER" id="PTHR31392:SF1">
    <property type="entry name" value="ALPHA-1,3-MANNOSYLTRANSFERASE MNN1-RELATED"/>
    <property type="match status" value="1"/>
</dbReference>
<evidence type="ECO:0000313" key="10">
    <source>
        <dbReference type="EMBL" id="CEG45076.1"/>
    </source>
</evidence>
<evidence type="ECO:0000256" key="8">
    <source>
        <dbReference type="ARBA" id="ARBA00023136"/>
    </source>
</evidence>
<reference evidence="11" key="1">
    <citation type="submission" date="2014-09" db="EMBL/GenBank/DDBJ databases">
        <authorList>
            <person name="Sharma Rahul"/>
            <person name="Thines Marco"/>
        </authorList>
    </citation>
    <scope>NUCLEOTIDE SEQUENCE [LARGE SCALE GENOMIC DNA]</scope>
</reference>
<evidence type="ECO:0000256" key="5">
    <source>
        <dbReference type="ARBA" id="ARBA00022692"/>
    </source>
</evidence>
<dbReference type="InterPro" id="IPR022751">
    <property type="entry name" value="Alpha_mannosyltransferase"/>
</dbReference>
<keyword evidence="8" id="KW-0472">Membrane</keyword>
<evidence type="ECO:0000256" key="1">
    <source>
        <dbReference type="ARBA" id="ARBA00004606"/>
    </source>
</evidence>
<protein>
    <submittedName>
        <fullName evidence="10">Uncharacterized protein</fullName>
    </submittedName>
</protein>
<keyword evidence="11" id="KW-1185">Reference proteome</keyword>
<dbReference type="OMA" id="TIHEMDS"/>
<dbReference type="InterPro" id="IPR029044">
    <property type="entry name" value="Nucleotide-diphossugar_trans"/>
</dbReference>
<proteinExistence type="inferred from homology"/>
<accession>A0A0P1ASR7</accession>
<evidence type="ECO:0000256" key="3">
    <source>
        <dbReference type="ARBA" id="ARBA00022676"/>
    </source>
</evidence>
<dbReference type="PANTHER" id="PTHR31392">
    <property type="entry name" value="ALPHA-1,3-MANNOSYLTRANSFERASE MNN1-RELATED"/>
    <property type="match status" value="1"/>
</dbReference>
<name>A0A0P1ASR7_PLAHL</name>
<organism evidence="10 11">
    <name type="scientific">Plasmopara halstedii</name>
    <name type="common">Downy mildew of sunflower</name>
    <dbReference type="NCBI Taxonomy" id="4781"/>
    <lineage>
        <taxon>Eukaryota</taxon>
        <taxon>Sar</taxon>
        <taxon>Stramenopiles</taxon>
        <taxon>Oomycota</taxon>
        <taxon>Peronosporomycetes</taxon>
        <taxon>Peronosporales</taxon>
        <taxon>Peronosporaceae</taxon>
        <taxon>Plasmopara</taxon>
    </lineage>
</organism>
<evidence type="ECO:0000256" key="4">
    <source>
        <dbReference type="ARBA" id="ARBA00022679"/>
    </source>
</evidence>
<evidence type="ECO:0000313" key="11">
    <source>
        <dbReference type="Proteomes" id="UP000054928"/>
    </source>
</evidence>
<dbReference type="GO" id="GO:0000033">
    <property type="term" value="F:alpha-1,3-mannosyltransferase activity"/>
    <property type="evidence" value="ECO:0007669"/>
    <property type="project" value="TreeGrafter"/>
</dbReference>
<keyword evidence="3" id="KW-0328">Glycosyltransferase</keyword>
<evidence type="ECO:0000256" key="9">
    <source>
        <dbReference type="ARBA" id="ARBA00023180"/>
    </source>
</evidence>
<comment type="subcellular location">
    <subcellularLocation>
        <location evidence="1">Membrane</location>
        <topology evidence="1">Single-pass type II membrane protein</topology>
    </subcellularLocation>
</comment>
<dbReference type="Proteomes" id="UP000054928">
    <property type="component" value="Unassembled WGS sequence"/>
</dbReference>
<evidence type="ECO:0000256" key="2">
    <source>
        <dbReference type="ARBA" id="ARBA00009105"/>
    </source>
</evidence>
<dbReference type="Pfam" id="PF11051">
    <property type="entry name" value="Mannosyl_trans3"/>
    <property type="match status" value="1"/>
</dbReference>
<keyword evidence="9" id="KW-0325">Glycoprotein</keyword>
<dbReference type="SUPFAM" id="SSF53448">
    <property type="entry name" value="Nucleotide-diphospho-sugar transferases"/>
    <property type="match status" value="1"/>
</dbReference>
<dbReference type="GO" id="GO:0006493">
    <property type="term" value="P:protein O-linked glycosylation"/>
    <property type="evidence" value="ECO:0007669"/>
    <property type="project" value="TreeGrafter"/>
</dbReference>
<evidence type="ECO:0000256" key="7">
    <source>
        <dbReference type="ARBA" id="ARBA00022989"/>
    </source>
</evidence>
<dbReference type="GO" id="GO:0005794">
    <property type="term" value="C:Golgi apparatus"/>
    <property type="evidence" value="ECO:0007669"/>
    <property type="project" value="TreeGrafter"/>
</dbReference>
<dbReference type="EMBL" id="CCYD01001538">
    <property type="protein sequence ID" value="CEG45076.1"/>
    <property type="molecule type" value="Genomic_DNA"/>
</dbReference>
<dbReference type="RefSeq" id="XP_024581445.1">
    <property type="nucleotide sequence ID" value="XM_024715782.1"/>
</dbReference>
<dbReference type="GO" id="GO:0016020">
    <property type="term" value="C:membrane"/>
    <property type="evidence" value="ECO:0007669"/>
    <property type="project" value="UniProtKB-SubCell"/>
</dbReference>
<dbReference type="OrthoDB" id="430354at2759"/>